<evidence type="ECO:0000256" key="3">
    <source>
        <dbReference type="ARBA" id="ARBA00023125"/>
    </source>
</evidence>
<name>A0AAD1HF70_9MYCO</name>
<dbReference type="InterPro" id="IPR023772">
    <property type="entry name" value="DNA-bd_HTH_TetR-type_CS"/>
</dbReference>
<dbReference type="AlphaFoldDB" id="A0AAD1HF70"/>
<feature type="DNA-binding region" description="H-T-H motif" evidence="5">
    <location>
        <begin position="38"/>
        <end position="57"/>
    </location>
</feature>
<dbReference type="PRINTS" id="PR00455">
    <property type="entry name" value="HTHTETR"/>
</dbReference>
<keyword evidence="4" id="KW-0804">Transcription</keyword>
<dbReference type="PANTHER" id="PTHR30055">
    <property type="entry name" value="HTH-TYPE TRANSCRIPTIONAL REGULATOR RUTR"/>
    <property type="match status" value="1"/>
</dbReference>
<dbReference type="Pfam" id="PF00440">
    <property type="entry name" value="TetR_N"/>
    <property type="match status" value="1"/>
</dbReference>
<dbReference type="PROSITE" id="PS01081">
    <property type="entry name" value="HTH_TETR_1"/>
    <property type="match status" value="1"/>
</dbReference>
<dbReference type="InterPro" id="IPR009057">
    <property type="entry name" value="Homeodomain-like_sf"/>
</dbReference>
<dbReference type="GO" id="GO:0003700">
    <property type="term" value="F:DNA-binding transcription factor activity"/>
    <property type="evidence" value="ECO:0007669"/>
    <property type="project" value="TreeGrafter"/>
</dbReference>
<dbReference type="KEGG" id="mmor:MMOR_38390"/>
<evidence type="ECO:0000256" key="5">
    <source>
        <dbReference type="PROSITE-ProRule" id="PRU00335"/>
    </source>
</evidence>
<keyword evidence="3 5" id="KW-0238">DNA-binding</keyword>
<feature type="domain" description="HTH tetR-type" evidence="6">
    <location>
        <begin position="15"/>
        <end position="75"/>
    </location>
</feature>
<evidence type="ECO:0000256" key="1">
    <source>
        <dbReference type="ARBA" id="ARBA00011738"/>
    </source>
</evidence>
<gene>
    <name evidence="7" type="ORF">MMOR_38390</name>
</gene>
<dbReference type="PANTHER" id="PTHR30055:SF234">
    <property type="entry name" value="HTH-TYPE TRANSCRIPTIONAL REGULATOR BETI"/>
    <property type="match status" value="1"/>
</dbReference>
<proteinExistence type="predicted"/>
<evidence type="ECO:0000313" key="8">
    <source>
        <dbReference type="Proteomes" id="UP000466681"/>
    </source>
</evidence>
<dbReference type="PROSITE" id="PS50977">
    <property type="entry name" value="HTH_TETR_2"/>
    <property type="match status" value="1"/>
</dbReference>
<dbReference type="Pfam" id="PF21351">
    <property type="entry name" value="TetR_C_41"/>
    <property type="match status" value="1"/>
</dbReference>
<accession>A0AAD1HF70</accession>
<protein>
    <submittedName>
        <fullName evidence="7">TetR family transcriptional regulator</fullName>
    </submittedName>
</protein>
<reference evidence="7 8" key="1">
    <citation type="journal article" date="2019" name="Emerg. Microbes Infect.">
        <title>Comprehensive subspecies identification of 175 nontuberculous mycobacteria species based on 7547 genomic profiles.</title>
        <authorList>
            <person name="Matsumoto Y."/>
            <person name="Kinjo T."/>
            <person name="Motooka D."/>
            <person name="Nabeya D."/>
            <person name="Jung N."/>
            <person name="Uechi K."/>
            <person name="Horii T."/>
            <person name="Iida T."/>
            <person name="Fujita J."/>
            <person name="Nakamura S."/>
        </authorList>
    </citation>
    <scope>NUCLEOTIDE SEQUENCE [LARGE SCALE GENOMIC DNA]</scope>
    <source>
        <strain evidence="7 8">JCM 6375</strain>
    </source>
</reference>
<dbReference type="RefSeq" id="WP_083149771.1">
    <property type="nucleotide sequence ID" value="NZ_AP022560.1"/>
</dbReference>
<dbReference type="SUPFAM" id="SSF46689">
    <property type="entry name" value="Homeodomain-like"/>
    <property type="match status" value="1"/>
</dbReference>
<dbReference type="InterPro" id="IPR001647">
    <property type="entry name" value="HTH_TetR"/>
</dbReference>
<dbReference type="EMBL" id="AP022560">
    <property type="protein sequence ID" value="BBX02903.1"/>
    <property type="molecule type" value="Genomic_DNA"/>
</dbReference>
<dbReference type="Proteomes" id="UP000466681">
    <property type="component" value="Chromosome"/>
</dbReference>
<organism evidence="7 8">
    <name type="scientific">Mycolicibacterium moriokaense</name>
    <dbReference type="NCBI Taxonomy" id="39691"/>
    <lineage>
        <taxon>Bacteria</taxon>
        <taxon>Bacillati</taxon>
        <taxon>Actinomycetota</taxon>
        <taxon>Actinomycetes</taxon>
        <taxon>Mycobacteriales</taxon>
        <taxon>Mycobacteriaceae</taxon>
        <taxon>Mycolicibacterium</taxon>
    </lineage>
</organism>
<comment type="subunit">
    <text evidence="1">Homodimer.</text>
</comment>
<dbReference type="Gene3D" id="1.10.357.10">
    <property type="entry name" value="Tetracycline Repressor, domain 2"/>
    <property type="match status" value="1"/>
</dbReference>
<dbReference type="InterPro" id="IPR050109">
    <property type="entry name" value="HTH-type_TetR-like_transc_reg"/>
</dbReference>
<dbReference type="GO" id="GO:0000976">
    <property type="term" value="F:transcription cis-regulatory region binding"/>
    <property type="evidence" value="ECO:0007669"/>
    <property type="project" value="TreeGrafter"/>
</dbReference>
<sequence>MATRVARRSQAERTEATTAALVHAARELFARDGYDATSLDAVAARAGVTKGAVYHHFAGKRQLFEAVFSREVERMIAPLTAAYNRKKDPWDAFKAATGAFLEECLEPGVQRIVLLDANAAIGWEGMRRLEAPLLAMMELGISRAVEAGRIAPRPPGPLAHFLFGATCEVAMVVARADDQKAAQRQAVAEIGRVLDSLTSDLCAKSSAQRS</sequence>
<evidence type="ECO:0000256" key="4">
    <source>
        <dbReference type="ARBA" id="ARBA00023163"/>
    </source>
</evidence>
<dbReference type="InterPro" id="IPR049484">
    <property type="entry name" value="Rv0078-like_C"/>
</dbReference>
<dbReference type="GO" id="GO:0045892">
    <property type="term" value="P:negative regulation of DNA-templated transcription"/>
    <property type="evidence" value="ECO:0007669"/>
    <property type="project" value="UniProtKB-ARBA"/>
</dbReference>
<keyword evidence="8" id="KW-1185">Reference proteome</keyword>
<evidence type="ECO:0000313" key="7">
    <source>
        <dbReference type="EMBL" id="BBX02903.1"/>
    </source>
</evidence>
<evidence type="ECO:0000259" key="6">
    <source>
        <dbReference type="PROSITE" id="PS50977"/>
    </source>
</evidence>
<evidence type="ECO:0000256" key="2">
    <source>
        <dbReference type="ARBA" id="ARBA00023015"/>
    </source>
</evidence>
<keyword evidence="2" id="KW-0805">Transcription regulation</keyword>
<dbReference type="FunFam" id="1.10.10.60:FF:000141">
    <property type="entry name" value="TetR family transcriptional regulator"/>
    <property type="match status" value="1"/>
</dbReference>